<keyword evidence="1" id="KW-0812">Transmembrane</keyword>
<protein>
    <recommendedName>
        <fullName evidence="2">DUF4220 domain-containing protein</fullName>
    </recommendedName>
</protein>
<dbReference type="InterPro" id="IPR025315">
    <property type="entry name" value="DUF4220"/>
</dbReference>
<dbReference type="Pfam" id="PF04578">
    <property type="entry name" value="DUF594"/>
    <property type="match status" value="1"/>
</dbReference>
<dbReference type="Pfam" id="PF13968">
    <property type="entry name" value="DUF4220"/>
    <property type="match status" value="1"/>
</dbReference>
<feature type="transmembrane region" description="Helical" evidence="1">
    <location>
        <begin position="198"/>
        <end position="218"/>
    </location>
</feature>
<proteinExistence type="predicted"/>
<dbReference type="EMBL" id="CM029041">
    <property type="protein sequence ID" value="KAG2623490.1"/>
    <property type="molecule type" value="Genomic_DNA"/>
</dbReference>
<name>A0A8T0ULQ2_PANVG</name>
<sequence>MVFACASCKVSLTMASSSKRRSMEVEEYMRHENVGQDYDPSTLQGYRYVVDWEARTTVEHIFMHSHVDVEGNPSGGRWDEELGRRQKDLCLSFALFRLLFRRQHGLLCAEADLPKTRALVLEGLLPDEEQAEMGDYRRGFGVVEVELGFLHDHIHGGYVLWSRTHRTSYYVLAGLKALLMYAGPALYIAVAASHPDSVSITLLVLHGLLDLLQVIFYCSSDRWMVAYMCRAHHQKDGLRRMVAHLRRSIKLPEFIRSNDYWQSRIGQYSLLEETRRRPRSMAADAATLLFRPRSWFGHKAQESESSPARLPPGLKASIVRVLRESNGELDGVPSLERAHNLPYWELRGHRSSHKIKVVLKWHIATCYCDIALRRSLEQPVGTSSRGVAEALSMYCGYLVAFRPALLPGRQSYTKAAFQQVLDEVMALVGDQLSVQGRFESLERRREQGHMETLEQTVTLSDGLDLGYLLISRVRDRELLWRVLENIWVKLILSLAPQQSDDAAYAKHHATYLARGGEFVTHLWAMLSHAGILEQSTWPRDGQVHEEPQEFYNQLMARYANVHYSPRCSTFICCHPTFPFSR</sequence>
<evidence type="ECO:0000256" key="1">
    <source>
        <dbReference type="SAM" id="Phobius"/>
    </source>
</evidence>
<dbReference type="AlphaFoldDB" id="A0A8T0ULQ2"/>
<evidence type="ECO:0000313" key="4">
    <source>
        <dbReference type="Proteomes" id="UP000823388"/>
    </source>
</evidence>
<evidence type="ECO:0000313" key="3">
    <source>
        <dbReference type="EMBL" id="KAG2623490.1"/>
    </source>
</evidence>
<feature type="transmembrane region" description="Helical" evidence="1">
    <location>
        <begin position="169"/>
        <end position="192"/>
    </location>
</feature>
<keyword evidence="4" id="KW-1185">Reference proteome</keyword>
<feature type="domain" description="DUF4220" evidence="2">
    <location>
        <begin position="11"/>
        <end position="272"/>
    </location>
</feature>
<keyword evidence="1" id="KW-1133">Transmembrane helix</keyword>
<keyword evidence="1" id="KW-0472">Membrane</keyword>
<comment type="caution">
    <text evidence="3">The sequence shown here is derived from an EMBL/GenBank/DDBJ whole genome shotgun (WGS) entry which is preliminary data.</text>
</comment>
<evidence type="ECO:0000259" key="2">
    <source>
        <dbReference type="Pfam" id="PF13968"/>
    </source>
</evidence>
<gene>
    <name evidence="3" type="ORF">PVAP13_3KG063800</name>
</gene>
<accession>A0A8T0ULQ2</accession>
<reference evidence="3" key="1">
    <citation type="submission" date="2020-05" db="EMBL/GenBank/DDBJ databases">
        <title>WGS assembly of Panicum virgatum.</title>
        <authorList>
            <person name="Lovell J.T."/>
            <person name="Jenkins J."/>
            <person name="Shu S."/>
            <person name="Juenger T.E."/>
            <person name="Schmutz J."/>
        </authorList>
    </citation>
    <scope>NUCLEOTIDE SEQUENCE</scope>
    <source>
        <strain evidence="3">AP13</strain>
    </source>
</reference>
<dbReference type="PANTHER" id="PTHR31325">
    <property type="entry name" value="OS01G0798800 PROTEIN-RELATED"/>
    <property type="match status" value="1"/>
</dbReference>
<dbReference type="InterPro" id="IPR007658">
    <property type="entry name" value="DUF594"/>
</dbReference>
<dbReference type="Proteomes" id="UP000823388">
    <property type="component" value="Chromosome 3K"/>
</dbReference>
<organism evidence="3 4">
    <name type="scientific">Panicum virgatum</name>
    <name type="common">Blackwell switchgrass</name>
    <dbReference type="NCBI Taxonomy" id="38727"/>
    <lineage>
        <taxon>Eukaryota</taxon>
        <taxon>Viridiplantae</taxon>
        <taxon>Streptophyta</taxon>
        <taxon>Embryophyta</taxon>
        <taxon>Tracheophyta</taxon>
        <taxon>Spermatophyta</taxon>
        <taxon>Magnoliopsida</taxon>
        <taxon>Liliopsida</taxon>
        <taxon>Poales</taxon>
        <taxon>Poaceae</taxon>
        <taxon>PACMAD clade</taxon>
        <taxon>Panicoideae</taxon>
        <taxon>Panicodae</taxon>
        <taxon>Paniceae</taxon>
        <taxon>Panicinae</taxon>
        <taxon>Panicum</taxon>
        <taxon>Panicum sect. Hiantes</taxon>
    </lineage>
</organism>